<dbReference type="RefSeq" id="XP_015662855.1">
    <property type="nucleotide sequence ID" value="XM_015799377.1"/>
</dbReference>
<protein>
    <submittedName>
        <fullName evidence="2">Uncharacterized protein</fullName>
    </submittedName>
</protein>
<keyword evidence="3" id="KW-1185">Reference proteome</keyword>
<dbReference type="GeneID" id="26902688"/>
<feature type="region of interest" description="Disordered" evidence="1">
    <location>
        <begin position="106"/>
        <end position="139"/>
    </location>
</feature>
<dbReference type="VEuPathDB" id="TriTrypDB:LpyrH10_03_5440"/>
<dbReference type="Proteomes" id="UP000037923">
    <property type="component" value="Unassembled WGS sequence"/>
</dbReference>
<feature type="region of interest" description="Disordered" evidence="1">
    <location>
        <begin position="175"/>
        <end position="294"/>
    </location>
</feature>
<evidence type="ECO:0000256" key="1">
    <source>
        <dbReference type="SAM" id="MobiDB-lite"/>
    </source>
</evidence>
<evidence type="ECO:0000313" key="3">
    <source>
        <dbReference type="Proteomes" id="UP000037923"/>
    </source>
</evidence>
<name>A0A0M9G857_LEPPY</name>
<gene>
    <name evidence="2" type="ORF">ABB37_02393</name>
</gene>
<evidence type="ECO:0000313" key="2">
    <source>
        <dbReference type="EMBL" id="KPA84416.1"/>
    </source>
</evidence>
<feature type="compositionally biased region" description="Low complexity" evidence="1">
    <location>
        <begin position="204"/>
        <end position="214"/>
    </location>
</feature>
<dbReference type="EMBL" id="LGTL01000003">
    <property type="protein sequence ID" value="KPA84416.1"/>
    <property type="molecule type" value="Genomic_DNA"/>
</dbReference>
<organism evidence="2 3">
    <name type="scientific">Leptomonas pyrrhocoris</name>
    <name type="common">Firebug parasite</name>
    <dbReference type="NCBI Taxonomy" id="157538"/>
    <lineage>
        <taxon>Eukaryota</taxon>
        <taxon>Discoba</taxon>
        <taxon>Euglenozoa</taxon>
        <taxon>Kinetoplastea</taxon>
        <taxon>Metakinetoplastina</taxon>
        <taxon>Trypanosomatida</taxon>
        <taxon>Trypanosomatidae</taxon>
        <taxon>Leishmaniinae</taxon>
        <taxon>Leptomonas</taxon>
    </lineage>
</organism>
<feature type="compositionally biased region" description="Polar residues" evidence="1">
    <location>
        <begin position="175"/>
        <end position="195"/>
    </location>
</feature>
<reference evidence="2 3" key="1">
    <citation type="submission" date="2015-07" db="EMBL/GenBank/DDBJ databases">
        <title>High-quality genome of monoxenous trypanosomatid Leptomonas pyrrhocoris.</title>
        <authorList>
            <person name="Flegontov P."/>
            <person name="Butenko A."/>
            <person name="Firsov S."/>
            <person name="Vlcek C."/>
            <person name="Logacheva M.D."/>
            <person name="Field M."/>
            <person name="Filatov D."/>
            <person name="Flegontova O."/>
            <person name="Gerasimov E."/>
            <person name="Jackson A.P."/>
            <person name="Kelly S."/>
            <person name="Opperdoes F."/>
            <person name="O'Reilly A."/>
            <person name="Votypka J."/>
            <person name="Yurchenko V."/>
            <person name="Lukes J."/>
        </authorList>
    </citation>
    <scope>NUCLEOTIDE SEQUENCE [LARGE SCALE GENOMIC DNA]</scope>
    <source>
        <strain evidence="2">H10</strain>
    </source>
</reference>
<dbReference type="AlphaFoldDB" id="A0A0M9G857"/>
<proteinExistence type="predicted"/>
<accession>A0A0M9G857</accession>
<comment type="caution">
    <text evidence="2">The sequence shown here is derived from an EMBL/GenBank/DDBJ whole genome shotgun (WGS) entry which is preliminary data.</text>
</comment>
<sequence>MSLYGNAGWRYGEQNGSQNGSFYGVHNSCPYMPVTYGGSMRGANNSFYGALQRKSSFYADIPQSGASSFLPAPTPTVALGTVAQTANDGAATSNASSYYDSVFDSNATEEPVAPPPNDANSQDTPPPLLRRNSSSRLLRRKVSFSGVPPTLPPEVEPPVLAPTVKRMGTRRLSISPSELSVGNEAGQQQFPSSRQAPPPHLERPPLQQPLLYAPQPLPPQRPVHNGEPPQYVEQQAPYSAQEPPYVEQQLAHDPSQQQPYVADQCPPYGKPPQAQQEEKLPQLAEEASQEGEEVLQQQLDDFTGASTPQPQPTFATGGLVRRSNFGSFSRGNSVLVLPHLIRRPPTGYGPFMPNYAMMPFPPRPVYRPPFNPYRSALYGPYNTNMMLYQRQAMSNRY</sequence>
<dbReference type="OMA" id="GAYSANR"/>